<dbReference type="Proteomes" id="UP001222800">
    <property type="component" value="Chromosome"/>
</dbReference>
<feature type="domain" description="Methyl-accepting transducer" evidence="11">
    <location>
        <begin position="386"/>
        <end position="657"/>
    </location>
</feature>
<dbReference type="CDD" id="cd06225">
    <property type="entry name" value="HAMP"/>
    <property type="match status" value="1"/>
</dbReference>
<dbReference type="EMBL" id="CP120733">
    <property type="protein sequence ID" value="WFD08656.1"/>
    <property type="molecule type" value="Genomic_DNA"/>
</dbReference>
<dbReference type="RefSeq" id="WP_277730564.1">
    <property type="nucleotide sequence ID" value="NZ_CP120733.1"/>
</dbReference>
<evidence type="ECO:0000256" key="3">
    <source>
        <dbReference type="ARBA" id="ARBA00022692"/>
    </source>
</evidence>
<feature type="coiled-coil region" evidence="9">
    <location>
        <begin position="607"/>
        <end position="666"/>
    </location>
</feature>
<evidence type="ECO:0000256" key="6">
    <source>
        <dbReference type="ARBA" id="ARBA00023224"/>
    </source>
</evidence>
<keyword evidence="14" id="KW-1185">Reference proteome</keyword>
<evidence type="ECO:0000256" key="8">
    <source>
        <dbReference type="PROSITE-ProRule" id="PRU00284"/>
    </source>
</evidence>
<comment type="similarity">
    <text evidence="7">Belongs to the methyl-accepting chemotaxis (MCP) protein family.</text>
</comment>
<evidence type="ECO:0000256" key="4">
    <source>
        <dbReference type="ARBA" id="ARBA00022989"/>
    </source>
</evidence>
<evidence type="ECO:0000259" key="11">
    <source>
        <dbReference type="PROSITE" id="PS50111"/>
    </source>
</evidence>
<dbReference type="PANTHER" id="PTHR32089">
    <property type="entry name" value="METHYL-ACCEPTING CHEMOTAXIS PROTEIN MCPB"/>
    <property type="match status" value="1"/>
</dbReference>
<dbReference type="Pfam" id="PF00015">
    <property type="entry name" value="MCPsignal"/>
    <property type="match status" value="1"/>
</dbReference>
<keyword evidence="5 10" id="KW-0472">Membrane</keyword>
<dbReference type="InterPro" id="IPR003660">
    <property type="entry name" value="HAMP_dom"/>
</dbReference>
<protein>
    <submittedName>
        <fullName evidence="13">Methyl-accepting chemotaxis protein</fullName>
    </submittedName>
</protein>
<dbReference type="SUPFAM" id="SSF58104">
    <property type="entry name" value="Methyl-accepting chemotaxis protein (MCP) signaling domain"/>
    <property type="match status" value="1"/>
</dbReference>
<evidence type="ECO:0000313" key="14">
    <source>
        <dbReference type="Proteomes" id="UP001222800"/>
    </source>
</evidence>
<dbReference type="PROSITE" id="PS50885">
    <property type="entry name" value="HAMP"/>
    <property type="match status" value="1"/>
</dbReference>
<keyword evidence="2" id="KW-1003">Cell membrane</keyword>
<evidence type="ECO:0000256" key="2">
    <source>
        <dbReference type="ARBA" id="ARBA00022475"/>
    </source>
</evidence>
<evidence type="ECO:0000256" key="9">
    <source>
        <dbReference type="SAM" id="Coils"/>
    </source>
</evidence>
<organism evidence="13 14">
    <name type="scientific">Tepidibacter hydrothermalis</name>
    <dbReference type="NCBI Taxonomy" id="3036126"/>
    <lineage>
        <taxon>Bacteria</taxon>
        <taxon>Bacillati</taxon>
        <taxon>Bacillota</taxon>
        <taxon>Clostridia</taxon>
        <taxon>Peptostreptococcales</taxon>
        <taxon>Peptostreptococcaceae</taxon>
        <taxon>Tepidibacter</taxon>
    </lineage>
</organism>
<dbReference type="SMART" id="SM00304">
    <property type="entry name" value="HAMP"/>
    <property type="match status" value="1"/>
</dbReference>
<feature type="transmembrane region" description="Helical" evidence="10">
    <location>
        <begin position="291"/>
        <end position="314"/>
    </location>
</feature>
<evidence type="ECO:0000256" key="10">
    <source>
        <dbReference type="SAM" id="Phobius"/>
    </source>
</evidence>
<comment type="subcellular location">
    <subcellularLocation>
        <location evidence="1">Cell membrane</location>
        <topology evidence="1">Multi-pass membrane protein</topology>
    </subcellularLocation>
</comment>
<name>A0ABY8E733_9FIRM</name>
<dbReference type="Gene3D" id="1.10.287.950">
    <property type="entry name" value="Methyl-accepting chemotaxis protein"/>
    <property type="match status" value="1"/>
</dbReference>
<proteinExistence type="inferred from homology"/>
<dbReference type="Pfam" id="PF00672">
    <property type="entry name" value="HAMP"/>
    <property type="match status" value="1"/>
</dbReference>
<dbReference type="CDD" id="cd11386">
    <property type="entry name" value="MCP_signal"/>
    <property type="match status" value="1"/>
</dbReference>
<dbReference type="Gene3D" id="6.10.340.10">
    <property type="match status" value="1"/>
</dbReference>
<sequence>MKKILKFRNNSISFKIITTTLIVFLATISILAGVSLSSIKKEMIKETEKIGMELVKEMANEMETSKIALNQMEYLLGDKIKTVGEMIGQNPNMSNEVLVKISELTGVSEISIADSKGLTLYSNFEEYVGTYYPEDHAVQAILKGKEKEVIEEVRKSQDSDDYYKYGAIALENGGFVQVGISGNKIQELKSSMNIQRKVEKIAEKEGIVFALVIDKNLKAVAHSNKDRIGIDLTDEGSKTAAVKGKEYASKYDYQGQEVYDVLVPLYEDGTHIGAVDIGLSMKQINNAIKILLVKTIIIAIISFIVGGIILALLIKKITNPLKEFVEVANKVSNGDLTQDIDIKSKDEVGILADSFNKMINNLRNITSKIQDVALNVSSYSQELFSAAEQASTVSEQIAISTQDVADGAEKQVKSATLVSNNIKEVAHNIEKINDEINDVVDNADNTSKLASDGREKMNSMIKQMNAIKDSVNYTSNIMHEFGKTSDEIGNIVQVINNIADQTNLLALNAAIEAARAGESGRGFAVVADEIRKLAEESIKSSDNIKKLIDKTQENTKKAIVSIEEGNKEAEKGEVVVKEVGISLKEIIQGFDLTKNKLDIANKNILEVNKTTENIVNLVDEIETISEESASNTEEVAASSEEQSATIEEITRSVEELANMSRELEEIIQVFKLN</sequence>
<keyword evidence="6 8" id="KW-0807">Transducer</keyword>
<dbReference type="Pfam" id="PF17203">
    <property type="entry name" value="sCache_3_2"/>
    <property type="match status" value="1"/>
</dbReference>
<keyword evidence="4 10" id="KW-1133">Transmembrane helix</keyword>
<dbReference type="Gene3D" id="3.30.450.20">
    <property type="entry name" value="PAS domain"/>
    <property type="match status" value="1"/>
</dbReference>
<keyword evidence="9" id="KW-0175">Coiled coil</keyword>
<evidence type="ECO:0000256" key="5">
    <source>
        <dbReference type="ARBA" id="ARBA00023136"/>
    </source>
</evidence>
<dbReference type="InterPro" id="IPR029151">
    <property type="entry name" value="Sensor-like_sf"/>
</dbReference>
<dbReference type="SMART" id="SM00283">
    <property type="entry name" value="MA"/>
    <property type="match status" value="1"/>
</dbReference>
<dbReference type="InterPro" id="IPR033463">
    <property type="entry name" value="sCache_3"/>
</dbReference>
<evidence type="ECO:0000256" key="1">
    <source>
        <dbReference type="ARBA" id="ARBA00004651"/>
    </source>
</evidence>
<reference evidence="13 14" key="1">
    <citation type="submission" date="2023-03" db="EMBL/GenBank/DDBJ databases">
        <title>Complete genome sequence of Tepidibacter sp. SWIR-1, isolated from a deep-sea hydrothermal vent.</title>
        <authorList>
            <person name="Li X."/>
        </authorList>
    </citation>
    <scope>NUCLEOTIDE SEQUENCE [LARGE SCALE GENOMIC DNA]</scope>
    <source>
        <strain evidence="13 14">SWIR-1</strain>
    </source>
</reference>
<dbReference type="PROSITE" id="PS50111">
    <property type="entry name" value="CHEMOTAXIS_TRANSDUC_2"/>
    <property type="match status" value="1"/>
</dbReference>
<dbReference type="PANTHER" id="PTHR32089:SF112">
    <property type="entry name" value="LYSOZYME-LIKE PROTEIN-RELATED"/>
    <property type="match status" value="1"/>
</dbReference>
<evidence type="ECO:0000256" key="7">
    <source>
        <dbReference type="ARBA" id="ARBA00029447"/>
    </source>
</evidence>
<dbReference type="InterPro" id="IPR004089">
    <property type="entry name" value="MCPsignal_dom"/>
</dbReference>
<evidence type="ECO:0000313" key="13">
    <source>
        <dbReference type="EMBL" id="WFD08656.1"/>
    </source>
</evidence>
<gene>
    <name evidence="13" type="ORF">P4S50_09605</name>
</gene>
<feature type="domain" description="HAMP" evidence="12">
    <location>
        <begin position="315"/>
        <end position="367"/>
    </location>
</feature>
<feature type="transmembrane region" description="Helical" evidence="10">
    <location>
        <begin position="12"/>
        <end position="36"/>
    </location>
</feature>
<dbReference type="SUPFAM" id="SSF103190">
    <property type="entry name" value="Sensory domain-like"/>
    <property type="match status" value="2"/>
</dbReference>
<keyword evidence="3 10" id="KW-0812">Transmembrane</keyword>
<accession>A0ABY8E733</accession>
<evidence type="ECO:0000259" key="12">
    <source>
        <dbReference type="PROSITE" id="PS50885"/>
    </source>
</evidence>